<sequence>MIQLNQLNTRDILLLAQLSEQHGIDNYKQVHEELYDHPVWKLSHNRLNKNELLLNPNDTQSLIDQLIEKHEDLPIVEICEYYYDVRLKELESEIQENKELFHLVKSEV</sequence>
<evidence type="ECO:0000313" key="1">
    <source>
        <dbReference type="EMBL" id="CCH46601.1"/>
    </source>
</evidence>
<dbReference type="InParanoid" id="K0KTU1"/>
<comment type="caution">
    <text evidence="1">The sequence shown here is derived from an EMBL/GenBank/DDBJ whole genome shotgun (WGS) entry which is preliminary data.</text>
</comment>
<accession>K0KTU1</accession>
<dbReference type="HOGENOM" id="CLU_2199039_0_0_1"/>
<organism evidence="1 2">
    <name type="scientific">Wickerhamomyces ciferrii (strain ATCC 14091 / BCRC 22168 / CBS 111 / JCM 3599 / NBRC 0793 / NRRL Y-1031 F-60-10)</name>
    <name type="common">Yeast</name>
    <name type="synonym">Pichia ciferrii</name>
    <dbReference type="NCBI Taxonomy" id="1206466"/>
    <lineage>
        <taxon>Eukaryota</taxon>
        <taxon>Fungi</taxon>
        <taxon>Dikarya</taxon>
        <taxon>Ascomycota</taxon>
        <taxon>Saccharomycotina</taxon>
        <taxon>Saccharomycetes</taxon>
        <taxon>Phaffomycetales</taxon>
        <taxon>Wickerhamomycetaceae</taxon>
        <taxon>Wickerhamomyces</taxon>
    </lineage>
</organism>
<name>K0KTU1_WICCF</name>
<dbReference type="EMBL" id="CAIF01000256">
    <property type="protein sequence ID" value="CCH46601.1"/>
    <property type="molecule type" value="Genomic_DNA"/>
</dbReference>
<dbReference type="AlphaFoldDB" id="K0KTU1"/>
<gene>
    <name evidence="1" type="ORF">BN7_6195</name>
</gene>
<protein>
    <submittedName>
        <fullName evidence="1">Uncharacterized protein</fullName>
    </submittedName>
</protein>
<reference evidence="1 2" key="1">
    <citation type="journal article" date="2012" name="Eukaryot. Cell">
        <title>Draft genome sequence of Wickerhamomyces ciferrii NRRL Y-1031 F-60-10.</title>
        <authorList>
            <person name="Schneider J."/>
            <person name="Andrea H."/>
            <person name="Blom J."/>
            <person name="Jaenicke S."/>
            <person name="Ruckert C."/>
            <person name="Schorsch C."/>
            <person name="Szczepanowski R."/>
            <person name="Farwick M."/>
            <person name="Goesmann A."/>
            <person name="Puhler A."/>
            <person name="Schaffer S."/>
            <person name="Tauch A."/>
            <person name="Kohler T."/>
            <person name="Brinkrolf K."/>
        </authorList>
    </citation>
    <scope>NUCLEOTIDE SEQUENCE [LARGE SCALE GENOMIC DNA]</scope>
    <source>
        <strain evidence="2">ATCC 14091 / BCRC 22168 / CBS 111 / JCM 3599 / NBRC 0793 / NRRL Y-1031 F-60-10</strain>
    </source>
</reference>
<keyword evidence="2" id="KW-1185">Reference proteome</keyword>
<evidence type="ECO:0000313" key="2">
    <source>
        <dbReference type="Proteomes" id="UP000009328"/>
    </source>
</evidence>
<dbReference type="Proteomes" id="UP000009328">
    <property type="component" value="Unassembled WGS sequence"/>
</dbReference>
<proteinExistence type="predicted"/>